<dbReference type="Proteomes" id="UP000298154">
    <property type="component" value="Unassembled WGS sequence"/>
</dbReference>
<evidence type="ECO:0000313" key="2">
    <source>
        <dbReference type="Proteomes" id="UP000298154"/>
    </source>
</evidence>
<evidence type="ECO:0000313" key="1">
    <source>
        <dbReference type="EMBL" id="TFD69493.1"/>
    </source>
</evidence>
<reference evidence="1 2" key="1">
    <citation type="submission" date="2019-03" db="EMBL/GenBank/DDBJ databases">
        <title>Genomics of glacier-inhabiting Cryobacterium strains.</title>
        <authorList>
            <person name="Liu Q."/>
            <person name="Xin Y.-H."/>
        </authorList>
    </citation>
    <scope>NUCLEOTIDE SEQUENCE [LARGE SCALE GENOMIC DNA]</scope>
    <source>
        <strain evidence="1 2">Sr36</strain>
    </source>
</reference>
<dbReference type="OrthoDB" id="565316at2"/>
<dbReference type="SUPFAM" id="SSF53448">
    <property type="entry name" value="Nucleotide-diphospho-sugar transferases"/>
    <property type="match status" value="1"/>
</dbReference>
<dbReference type="EMBL" id="SOHK01000004">
    <property type="protein sequence ID" value="TFD69493.1"/>
    <property type="molecule type" value="Genomic_DNA"/>
</dbReference>
<name>A0A4R9AV39_9MICO</name>
<comment type="caution">
    <text evidence="1">The sequence shown here is derived from an EMBL/GenBank/DDBJ whole genome shotgun (WGS) entry which is preliminary data.</text>
</comment>
<dbReference type="AlphaFoldDB" id="A0A4R9AV39"/>
<dbReference type="Gene3D" id="3.90.550.10">
    <property type="entry name" value="Spore Coat Polysaccharide Biosynthesis Protein SpsA, Chain A"/>
    <property type="match status" value="1"/>
</dbReference>
<protein>
    <submittedName>
        <fullName evidence="1">Glycosyltransferase family 2 protein</fullName>
    </submittedName>
</protein>
<proteinExistence type="predicted"/>
<gene>
    <name evidence="1" type="ORF">E3T47_00855</name>
</gene>
<accession>A0A4R9AV39</accession>
<dbReference type="Pfam" id="PF13704">
    <property type="entry name" value="Glyco_tranf_2_4"/>
    <property type="match status" value="1"/>
</dbReference>
<keyword evidence="1" id="KW-0808">Transferase</keyword>
<organism evidence="1 2">
    <name type="scientific">Cryobacterium ruanii</name>
    <dbReference type="NCBI Taxonomy" id="1259197"/>
    <lineage>
        <taxon>Bacteria</taxon>
        <taxon>Bacillati</taxon>
        <taxon>Actinomycetota</taxon>
        <taxon>Actinomycetes</taxon>
        <taxon>Micrococcales</taxon>
        <taxon>Microbacteriaceae</taxon>
        <taxon>Cryobacterium</taxon>
    </lineage>
</organism>
<dbReference type="GO" id="GO:0016740">
    <property type="term" value="F:transferase activity"/>
    <property type="evidence" value="ECO:0007669"/>
    <property type="project" value="UniProtKB-KW"/>
</dbReference>
<dbReference type="InterPro" id="IPR029044">
    <property type="entry name" value="Nucleotide-diphossugar_trans"/>
</dbReference>
<keyword evidence="2" id="KW-1185">Reference proteome</keyword>
<sequence>MTMMVRDEADIIEAMIRFHLDQGVDMIIVTDNGSVDGTAEILGALERDGLIDLRHDPVQRKQQGEIVTKMARDAYTLHGADWVLNADADEFWSAADPRLSLRSAFEGIDTGIQSFTVPVIDMIGAPALDGSGLQRLCYQDRRSDDSLKAIGLLAHSTHDSAHIGSPDVTVAQGNHYVSLDSRGAPDVAHQIEVRHFPWRSWAQYSRKVESSGRAYESQTVLKPSPNHHGMHDYKRLQEGTLLSHYLLRHPTEAELSDGLSVGEFVADARISASVASPRLDTLIEPSIELAARRFLRTYQALEVRFAAAQQQAFEHQRLSDRLETSQMRESDLRAELELQRNRRIVRLIDRFAASSRRLNRRTRR</sequence>